<organism evidence="1 2">
    <name type="scientific">Trichonephila clavata</name>
    <name type="common">Joro spider</name>
    <name type="synonym">Nephila clavata</name>
    <dbReference type="NCBI Taxonomy" id="2740835"/>
    <lineage>
        <taxon>Eukaryota</taxon>
        <taxon>Metazoa</taxon>
        <taxon>Ecdysozoa</taxon>
        <taxon>Arthropoda</taxon>
        <taxon>Chelicerata</taxon>
        <taxon>Arachnida</taxon>
        <taxon>Araneae</taxon>
        <taxon>Araneomorphae</taxon>
        <taxon>Entelegynae</taxon>
        <taxon>Araneoidea</taxon>
        <taxon>Nephilidae</taxon>
        <taxon>Trichonephila</taxon>
    </lineage>
</organism>
<evidence type="ECO:0000313" key="1">
    <source>
        <dbReference type="EMBL" id="GFQ81808.1"/>
    </source>
</evidence>
<dbReference type="AlphaFoldDB" id="A0A8X6GG82"/>
<keyword evidence="2" id="KW-1185">Reference proteome</keyword>
<name>A0A8X6GG82_TRICU</name>
<evidence type="ECO:0000313" key="2">
    <source>
        <dbReference type="Proteomes" id="UP000887116"/>
    </source>
</evidence>
<protein>
    <submittedName>
        <fullName evidence="1">Uncharacterized protein</fullName>
    </submittedName>
</protein>
<feature type="non-terminal residue" evidence="1">
    <location>
        <position position="55"/>
    </location>
</feature>
<comment type="caution">
    <text evidence="1">The sequence shown here is derived from an EMBL/GenBank/DDBJ whole genome shotgun (WGS) entry which is preliminary data.</text>
</comment>
<accession>A0A8X6GG82</accession>
<gene>
    <name evidence="1" type="ORF">TNCT_131</name>
</gene>
<proteinExistence type="predicted"/>
<reference evidence="1" key="1">
    <citation type="submission" date="2020-07" db="EMBL/GenBank/DDBJ databases">
        <title>Multicomponent nature underlies the extraordinary mechanical properties of spider dragline silk.</title>
        <authorList>
            <person name="Kono N."/>
            <person name="Nakamura H."/>
            <person name="Mori M."/>
            <person name="Yoshida Y."/>
            <person name="Ohtoshi R."/>
            <person name="Malay A.D."/>
            <person name="Moran D.A.P."/>
            <person name="Tomita M."/>
            <person name="Numata K."/>
            <person name="Arakawa K."/>
        </authorList>
    </citation>
    <scope>NUCLEOTIDE SEQUENCE</scope>
</reference>
<sequence>MIERGETVVIRSVLSRIGESAVDKQPKFIHCLQHLISVCPSDNKNSYAYVSSFFI</sequence>
<dbReference type="Proteomes" id="UP000887116">
    <property type="component" value="Unassembled WGS sequence"/>
</dbReference>
<dbReference type="EMBL" id="BMAO01032372">
    <property type="protein sequence ID" value="GFQ81808.1"/>
    <property type="molecule type" value="Genomic_DNA"/>
</dbReference>